<dbReference type="GO" id="GO:0009507">
    <property type="term" value="C:chloroplast"/>
    <property type="evidence" value="ECO:0007669"/>
    <property type="project" value="UniProtKB-SubCell"/>
</dbReference>
<keyword evidence="6" id="KW-0934">Plastid</keyword>
<reference evidence="6" key="1">
    <citation type="journal article" date="2014" name="Genome Biol. Evol.">
        <title>Analyses of charophyte chloroplast genomes help characterize the ancestral chloroplast genome of land plants.</title>
        <authorList>
            <person name="Civan P."/>
            <person name="Foster P.G."/>
            <person name="Embley M.T."/>
            <person name="Seneca A."/>
            <person name="Cox C.J."/>
        </authorList>
    </citation>
    <scope>NUCLEOTIDE SEQUENCE</scope>
</reference>
<dbReference type="GeneID" id="19524108"/>
<protein>
    <recommendedName>
        <fullName evidence="4">Large ribosomal subunit protein bL21c</fullName>
    </recommendedName>
</protein>
<comment type="subcellular location">
    <subcellularLocation>
        <location evidence="4">Plastid</location>
        <location evidence="4">Chloroplast</location>
    </subcellularLocation>
</comment>
<dbReference type="AlphaFoldDB" id="A0A024B4C7"/>
<comment type="similarity">
    <text evidence="1 4 5">Belongs to the bacterial ribosomal protein bL21 family.</text>
</comment>
<dbReference type="PANTHER" id="PTHR21349">
    <property type="entry name" value="50S RIBOSOMAL PROTEIN L21"/>
    <property type="match status" value="1"/>
</dbReference>
<keyword evidence="4" id="KW-0694">RNA-binding</keyword>
<comment type="function">
    <text evidence="4 5">This protein binds to 23S rRNA.</text>
</comment>
<organism evidence="6">
    <name type="scientific">Mesotaenium endlicherianum</name>
    <dbReference type="NCBI Taxonomy" id="184485"/>
    <lineage>
        <taxon>Eukaryota</taxon>
        <taxon>Viridiplantae</taxon>
        <taxon>Streptophyta</taxon>
        <taxon>Zygnematophyceae</taxon>
        <taxon>Zygnematophycidae</taxon>
        <taxon>Zygnematales</taxon>
        <taxon>Mesotaeniaceae</taxon>
        <taxon>Mesotaenium</taxon>
    </lineage>
</organism>
<evidence type="ECO:0000256" key="5">
    <source>
        <dbReference type="RuleBase" id="RU000563"/>
    </source>
</evidence>
<geneLocation type="chloroplast" evidence="6"/>
<evidence type="ECO:0000256" key="3">
    <source>
        <dbReference type="ARBA" id="ARBA00023274"/>
    </source>
</evidence>
<keyword evidence="3 4" id="KW-0687">Ribonucleoprotein</keyword>
<keyword evidence="2 4" id="KW-0689">Ribosomal protein</keyword>
<dbReference type="GO" id="GO:0005840">
    <property type="term" value="C:ribosome"/>
    <property type="evidence" value="ECO:0007669"/>
    <property type="project" value="UniProtKB-KW"/>
</dbReference>
<evidence type="ECO:0000256" key="1">
    <source>
        <dbReference type="ARBA" id="ARBA00008563"/>
    </source>
</evidence>
<dbReference type="InterPro" id="IPR001787">
    <property type="entry name" value="Ribosomal_bL21"/>
</dbReference>
<comment type="subunit">
    <text evidence="4 5">Part of the 50S ribosomal subunit.</text>
</comment>
<evidence type="ECO:0000256" key="4">
    <source>
        <dbReference type="HAMAP-Rule" id="MF_01363"/>
    </source>
</evidence>
<dbReference type="InterPro" id="IPR028909">
    <property type="entry name" value="bL21-like"/>
</dbReference>
<keyword evidence="6" id="KW-0150">Chloroplast</keyword>
<dbReference type="Pfam" id="PF00829">
    <property type="entry name" value="Ribosomal_L21p"/>
    <property type="match status" value="1"/>
</dbReference>
<accession>A0A024B4C7</accession>
<dbReference type="EMBL" id="KJ461682">
    <property type="protein sequence ID" value="AHZ11217.1"/>
    <property type="molecule type" value="Genomic_DNA"/>
</dbReference>
<gene>
    <name evidence="4 6" type="primary">rpl21</name>
</gene>
<dbReference type="GO" id="GO:0019843">
    <property type="term" value="F:rRNA binding"/>
    <property type="evidence" value="ECO:0007669"/>
    <property type="project" value="UniProtKB-UniRule"/>
</dbReference>
<evidence type="ECO:0000313" key="6">
    <source>
        <dbReference type="EMBL" id="AHZ11217.1"/>
    </source>
</evidence>
<dbReference type="NCBIfam" id="TIGR00061">
    <property type="entry name" value="L21"/>
    <property type="match status" value="1"/>
</dbReference>
<evidence type="ECO:0000256" key="2">
    <source>
        <dbReference type="ARBA" id="ARBA00022980"/>
    </source>
</evidence>
<proteinExistence type="inferred from homology"/>
<name>A0A024B4C7_9VIRI</name>
<dbReference type="GO" id="GO:0006412">
    <property type="term" value="P:translation"/>
    <property type="evidence" value="ECO:0007669"/>
    <property type="project" value="UniProtKB-UniRule"/>
</dbReference>
<dbReference type="HAMAP" id="MF_01363">
    <property type="entry name" value="Ribosomal_bL21"/>
    <property type="match status" value="1"/>
</dbReference>
<dbReference type="RefSeq" id="YP_009033834.1">
    <property type="nucleotide sequence ID" value="NC_024169.1"/>
</dbReference>
<dbReference type="PANTHER" id="PTHR21349:SF0">
    <property type="entry name" value="LARGE RIBOSOMAL SUBUNIT PROTEIN BL21M"/>
    <property type="match status" value="1"/>
</dbReference>
<dbReference type="InterPro" id="IPR036164">
    <property type="entry name" value="bL21-like_sf"/>
</dbReference>
<dbReference type="GO" id="GO:0003735">
    <property type="term" value="F:structural constituent of ribosome"/>
    <property type="evidence" value="ECO:0007669"/>
    <property type="project" value="InterPro"/>
</dbReference>
<sequence>MNTYAIVEAGGEQIRVEAGRFYDVRHLSTSSSSSWAQNTKVLLYRVLMVQHQTNTLIGRPWVQDATVRGRILHPHRSPKVLVYKMRPKKKYRRKSGHRQNIARLVIDAICIKGQRLPNH</sequence>
<keyword evidence="4" id="KW-0699">rRNA-binding</keyword>
<dbReference type="SUPFAM" id="SSF141091">
    <property type="entry name" value="L21p-like"/>
    <property type="match status" value="1"/>
</dbReference>
<dbReference type="GO" id="GO:1990904">
    <property type="term" value="C:ribonucleoprotein complex"/>
    <property type="evidence" value="ECO:0007669"/>
    <property type="project" value="UniProtKB-KW"/>
</dbReference>